<evidence type="ECO:0000256" key="1">
    <source>
        <dbReference type="SAM" id="MobiDB-lite"/>
    </source>
</evidence>
<dbReference type="KEGG" id="aaf:AURANDRAFT_34450"/>
<keyword evidence="4" id="KW-1185">Reference proteome</keyword>
<dbReference type="AlphaFoldDB" id="F0YP31"/>
<dbReference type="InterPro" id="IPR005049">
    <property type="entry name" value="STL-like"/>
</dbReference>
<dbReference type="InParanoid" id="F0YP31"/>
<dbReference type="PANTHER" id="PTHR31362:SF0">
    <property type="entry name" value="EXOSTOSIN DOMAIN-CONTAINING PROTEIN-RELATED"/>
    <property type="match status" value="1"/>
</dbReference>
<dbReference type="Pfam" id="PF03385">
    <property type="entry name" value="STELLO"/>
    <property type="match status" value="1"/>
</dbReference>
<dbReference type="RefSeq" id="XP_009042173.1">
    <property type="nucleotide sequence ID" value="XM_009043925.1"/>
</dbReference>
<feature type="chain" id="PRO_5003264820" evidence="2">
    <location>
        <begin position="25"/>
        <end position="467"/>
    </location>
</feature>
<sequence>MGCPRRLFAAAALWLVTSSQRARPRRDLGASSAATSGQRYKPQRVATYAGPRLGDTVNRSASPLPRPWSACERCGVVTTINPPSEAILRVGNASGWCLVVVGDRKTADGPYEALAAAAPATVAYLSAAAQETLPYGLASATPWDHFARKNLGYLYAIHAGAATIFDFDDDNVLLGAPPASAGAAARASDPRLAAPDAPDAGSAFFNAYAASFGAEKAWPRGLPLDAINGPAAAAAADDPRAADDVVVAQLLANHDPDVDAIYRLGPRAALPLPFDFPSSHGRGVVLDGGAVCPFNAQATLFDRAAFWALLLPASVHGRVADIWRGFVAQRVLRAAGLRLAFLPPGVTQLRNDHDALADYMSERPLYEKADAVVRVLDGVAPHRPGGSVARAVEDAYVALYEHGLVALDDVAYAQLWLADLYAVGLALPKLRRHKARTPGATTAAARAPSRPSPSSTAAATATPPARQ</sequence>
<dbReference type="eggNOG" id="ENOG502QTAG">
    <property type="taxonomic scope" value="Eukaryota"/>
</dbReference>
<feature type="compositionally biased region" description="Low complexity" evidence="1">
    <location>
        <begin position="437"/>
        <end position="467"/>
    </location>
</feature>
<dbReference type="PANTHER" id="PTHR31362">
    <property type="entry name" value="GLYCOSYLTRANSFERASE STELLO1-RELATED"/>
    <property type="match status" value="1"/>
</dbReference>
<evidence type="ECO:0000313" key="3">
    <source>
        <dbReference type="EMBL" id="EGB03128.1"/>
    </source>
</evidence>
<name>F0YP31_AURAN</name>
<dbReference type="OMA" id="HTMAPFN"/>
<feature type="region of interest" description="Disordered" evidence="1">
    <location>
        <begin position="436"/>
        <end position="467"/>
    </location>
</feature>
<accession>F0YP31</accession>
<keyword evidence="2" id="KW-0732">Signal</keyword>
<dbReference type="OrthoDB" id="6083607at2759"/>
<dbReference type="GeneID" id="20221436"/>
<feature type="signal peptide" evidence="2">
    <location>
        <begin position="1"/>
        <end position="24"/>
    </location>
</feature>
<protein>
    <submittedName>
        <fullName evidence="3">Uncharacterized protein</fullName>
    </submittedName>
</protein>
<organism evidence="4">
    <name type="scientific">Aureococcus anophagefferens</name>
    <name type="common">Harmful bloom alga</name>
    <dbReference type="NCBI Taxonomy" id="44056"/>
    <lineage>
        <taxon>Eukaryota</taxon>
        <taxon>Sar</taxon>
        <taxon>Stramenopiles</taxon>
        <taxon>Ochrophyta</taxon>
        <taxon>Pelagophyceae</taxon>
        <taxon>Pelagomonadales</taxon>
        <taxon>Pelagomonadaceae</taxon>
        <taxon>Aureococcus</taxon>
    </lineage>
</organism>
<dbReference type="Proteomes" id="UP000002729">
    <property type="component" value="Unassembled WGS sequence"/>
</dbReference>
<reference evidence="3 4" key="1">
    <citation type="journal article" date="2011" name="Proc. Natl. Acad. Sci. U.S.A.">
        <title>Niche of harmful alga Aureococcus anophagefferens revealed through ecogenomics.</title>
        <authorList>
            <person name="Gobler C.J."/>
            <person name="Berry D.L."/>
            <person name="Dyhrman S.T."/>
            <person name="Wilhelm S.W."/>
            <person name="Salamov A."/>
            <person name="Lobanov A.V."/>
            <person name="Zhang Y."/>
            <person name="Collier J.L."/>
            <person name="Wurch L.L."/>
            <person name="Kustka A.B."/>
            <person name="Dill B.D."/>
            <person name="Shah M."/>
            <person name="VerBerkmoes N.C."/>
            <person name="Kuo A."/>
            <person name="Terry A."/>
            <person name="Pangilinan J."/>
            <person name="Lindquist E.A."/>
            <person name="Lucas S."/>
            <person name="Paulsen I.T."/>
            <person name="Hattenrath-Lehmann T.K."/>
            <person name="Talmage S.C."/>
            <person name="Walker E.A."/>
            <person name="Koch F."/>
            <person name="Burson A.M."/>
            <person name="Marcoval M.A."/>
            <person name="Tang Y.Z."/>
            <person name="Lecleir G.R."/>
            <person name="Coyne K.J."/>
            <person name="Berg G.M."/>
            <person name="Bertrand E.M."/>
            <person name="Saito M.A."/>
            <person name="Gladyshev V.N."/>
            <person name="Grigoriev I.V."/>
        </authorList>
    </citation>
    <scope>NUCLEOTIDE SEQUENCE [LARGE SCALE GENOMIC DNA]</scope>
    <source>
        <strain evidence="4">CCMP 1984</strain>
    </source>
</reference>
<evidence type="ECO:0000313" key="4">
    <source>
        <dbReference type="Proteomes" id="UP000002729"/>
    </source>
</evidence>
<dbReference type="EMBL" id="GL833193">
    <property type="protein sequence ID" value="EGB03128.1"/>
    <property type="molecule type" value="Genomic_DNA"/>
</dbReference>
<proteinExistence type="predicted"/>
<gene>
    <name evidence="3" type="ORF">AURANDRAFT_34450</name>
</gene>
<evidence type="ECO:0000256" key="2">
    <source>
        <dbReference type="SAM" id="SignalP"/>
    </source>
</evidence>